<dbReference type="GO" id="GO:0003677">
    <property type="term" value="F:DNA binding"/>
    <property type="evidence" value="ECO:0007669"/>
    <property type="project" value="UniProtKB-KW"/>
</dbReference>
<comment type="similarity">
    <text evidence="1">Belongs to the type-I restriction system S methylase family.</text>
</comment>
<name>A0A542XR36_SALAC</name>
<keyword evidence="3" id="KW-0238">DNA-binding</keyword>
<reference evidence="5 8" key="2">
    <citation type="submission" date="2021-03" db="EMBL/GenBank/DDBJ databases">
        <title>Whole genome shotgun sequence of Salinispora arenicola NBRC 105043.</title>
        <authorList>
            <person name="Komaki H."/>
            <person name="Tamura T."/>
        </authorList>
    </citation>
    <scope>NUCLEOTIDE SEQUENCE [LARGE SCALE GENOMIC DNA]</scope>
    <source>
        <strain evidence="5 8">NBRC 105043</strain>
    </source>
</reference>
<dbReference type="Proteomes" id="UP000315983">
    <property type="component" value="Unassembled WGS sequence"/>
</dbReference>
<dbReference type="GeneID" id="93772703"/>
<dbReference type="Proteomes" id="UP000677457">
    <property type="component" value="Unassembled WGS sequence"/>
</dbReference>
<dbReference type="RefSeq" id="WP_029024762.1">
    <property type="nucleotide sequence ID" value="NZ_BOQM01000015.1"/>
</dbReference>
<dbReference type="AlphaFoldDB" id="A0A542XR36"/>
<dbReference type="PANTHER" id="PTHR30408:SF12">
    <property type="entry name" value="TYPE I RESTRICTION ENZYME MJAVIII SPECIFICITY SUBUNIT"/>
    <property type="match status" value="1"/>
</dbReference>
<evidence type="ECO:0000256" key="1">
    <source>
        <dbReference type="ARBA" id="ARBA00010923"/>
    </source>
</evidence>
<feature type="domain" description="Type I restriction modification DNA specificity" evidence="4">
    <location>
        <begin position="4"/>
        <end position="168"/>
    </location>
</feature>
<dbReference type="Pfam" id="PF01420">
    <property type="entry name" value="Methylase_S"/>
    <property type="match status" value="1"/>
</dbReference>
<organism evidence="6 7">
    <name type="scientific">Salinispora arenicola</name>
    <dbReference type="NCBI Taxonomy" id="168697"/>
    <lineage>
        <taxon>Bacteria</taxon>
        <taxon>Bacillati</taxon>
        <taxon>Actinomycetota</taxon>
        <taxon>Actinomycetes</taxon>
        <taxon>Micromonosporales</taxon>
        <taxon>Micromonosporaceae</taxon>
        <taxon>Salinispora</taxon>
    </lineage>
</organism>
<evidence type="ECO:0000256" key="3">
    <source>
        <dbReference type="ARBA" id="ARBA00023125"/>
    </source>
</evidence>
<dbReference type="GO" id="GO:0009307">
    <property type="term" value="P:DNA restriction-modification system"/>
    <property type="evidence" value="ECO:0007669"/>
    <property type="project" value="UniProtKB-KW"/>
</dbReference>
<evidence type="ECO:0000256" key="2">
    <source>
        <dbReference type="ARBA" id="ARBA00022747"/>
    </source>
</evidence>
<gene>
    <name evidence="6" type="ORF">FB564_3513</name>
    <name evidence="5" type="ORF">Sar04_22960</name>
</gene>
<dbReference type="Gene3D" id="1.10.287.1120">
    <property type="entry name" value="Bipartite methylase S protein"/>
    <property type="match status" value="1"/>
</dbReference>
<evidence type="ECO:0000313" key="7">
    <source>
        <dbReference type="Proteomes" id="UP000315983"/>
    </source>
</evidence>
<evidence type="ECO:0000313" key="6">
    <source>
        <dbReference type="EMBL" id="TQL38315.1"/>
    </source>
</evidence>
<evidence type="ECO:0000313" key="5">
    <source>
        <dbReference type="EMBL" id="GIM85531.1"/>
    </source>
</evidence>
<accession>A0A542XR36</accession>
<dbReference type="InterPro" id="IPR000055">
    <property type="entry name" value="Restrct_endonuc_typeI_TRD"/>
</dbReference>
<sequence>MTQPWPVSTVGEQFEVHLGKMLDSAKNVGFPKPYVGNRAVQWGWIDLSAVGVAPLTQSDIRRFRLRNGDLLVCEGGEVGRGAIWRDQLSECYYQKALHRLRPKNGYDVRLMLALLEYWSTGGVFPNYVTQTSIAHLPRDKFIEMQLPLPSAAEQARIGEVIQDVNDLIHALRRMIAKKQAIRQGLRQQLLTGRTRLPGYSGSWREVSLGRYVSYVNTVALSRAQLDGESPVRYVHYGDIHARDSPMLDAAREALPRASSTLLRNAGRLKVGDLVFADVSEDPDGVGKSVEVTSVPDVGVVPGLHTIAARFEKAVLADGFKAYLQFIPSLRETLHRLVVGTKVLATTRSLISSITLTLPNVDEQRAIASVLTDADREIAVLRVRLAKARDVKQGMMQELLAGRTRLPGTGSTA</sequence>
<dbReference type="Gene3D" id="3.90.220.20">
    <property type="entry name" value="DNA methylase specificity domains"/>
    <property type="match status" value="2"/>
</dbReference>
<dbReference type="EMBL" id="VFOL01000001">
    <property type="protein sequence ID" value="TQL38315.1"/>
    <property type="molecule type" value="Genomic_DNA"/>
</dbReference>
<dbReference type="EMBL" id="BOQM01000015">
    <property type="protein sequence ID" value="GIM85531.1"/>
    <property type="molecule type" value="Genomic_DNA"/>
</dbReference>
<evidence type="ECO:0000259" key="4">
    <source>
        <dbReference type="Pfam" id="PF01420"/>
    </source>
</evidence>
<comment type="caution">
    <text evidence="6">The sequence shown here is derived from an EMBL/GenBank/DDBJ whole genome shotgun (WGS) entry which is preliminary data.</text>
</comment>
<dbReference type="PANTHER" id="PTHR30408">
    <property type="entry name" value="TYPE-1 RESTRICTION ENZYME ECOKI SPECIFICITY PROTEIN"/>
    <property type="match status" value="1"/>
</dbReference>
<evidence type="ECO:0000313" key="8">
    <source>
        <dbReference type="Proteomes" id="UP000677457"/>
    </source>
</evidence>
<reference evidence="6 7" key="1">
    <citation type="submission" date="2019-06" db="EMBL/GenBank/DDBJ databases">
        <title>Sequencing the genomes of 1000 actinobacteria strains.</title>
        <authorList>
            <person name="Klenk H.-P."/>
        </authorList>
    </citation>
    <scope>NUCLEOTIDE SEQUENCE [LARGE SCALE GENOMIC DNA]</scope>
    <source>
        <strain evidence="6 7">DSM 44819</strain>
    </source>
</reference>
<dbReference type="InterPro" id="IPR052021">
    <property type="entry name" value="Type-I_RS_S_subunit"/>
</dbReference>
<keyword evidence="2" id="KW-0680">Restriction system</keyword>
<protein>
    <submittedName>
        <fullName evidence="6">Type I restriction enzyme S subunit</fullName>
    </submittedName>
</protein>
<proteinExistence type="inferred from homology"/>
<dbReference type="SUPFAM" id="SSF116734">
    <property type="entry name" value="DNA methylase specificity domain"/>
    <property type="match status" value="2"/>
</dbReference>
<keyword evidence="8" id="KW-1185">Reference proteome</keyword>
<dbReference type="InterPro" id="IPR044946">
    <property type="entry name" value="Restrct_endonuc_typeI_TRD_sf"/>
</dbReference>